<sequence>MASIRKRGQSWQAQVRRQGHAPITKSFLKRADAELWAKQTEVALDREDFGIMPRAQKSPPLSDLLFRYRKEITPRKRGEVAERYRLKTLLQHDIARIPISKLTSSAIARYRDERLRVVSPSSVRRELVILRHCLEVARKEWDAPLKENPVHNIQVPSDGKARERRLSPKELQALLTAADKCRNKFVKPVIQFALATGMRRGEILKLTWADIDKDNRTAKIRETKNGDPRTIPLSKSALAVLEDCPTSTGHVFPISANALRLAWERTKARAC</sequence>
<name>A0NUD7_ROSAI</name>
<dbReference type="SUPFAM" id="SSF56349">
    <property type="entry name" value="DNA breaking-rejoining enzymes"/>
    <property type="match status" value="1"/>
</dbReference>
<dbReference type="CDD" id="cd00796">
    <property type="entry name" value="INT_Rci_Hp1_C"/>
    <property type="match status" value="1"/>
</dbReference>
<keyword evidence="3" id="KW-0233">DNA recombination</keyword>
<protein>
    <submittedName>
        <fullName evidence="5">Shufflon-specific recombinase</fullName>
    </submittedName>
</protein>
<keyword evidence="1" id="KW-0229">DNA integration</keyword>
<dbReference type="InterPro" id="IPR010998">
    <property type="entry name" value="Integrase_recombinase_N"/>
</dbReference>
<keyword evidence="2" id="KW-0238">DNA-binding</keyword>
<dbReference type="InterPro" id="IPR013762">
    <property type="entry name" value="Integrase-like_cat_sf"/>
</dbReference>
<dbReference type="EMBL" id="AAUW01000009">
    <property type="protein sequence ID" value="EAV43539.1"/>
    <property type="molecule type" value="Genomic_DNA"/>
</dbReference>
<organism evidence="5 6">
    <name type="scientific">Roseibium aggregatum (strain ATCC 25650 / DSM 13394 / JCM 20685 / NBRC 16684 / NCIMB 2208 / IAM 12614 / B1)</name>
    <name type="common">Stappia aggregata</name>
    <dbReference type="NCBI Taxonomy" id="384765"/>
    <lineage>
        <taxon>Bacteria</taxon>
        <taxon>Pseudomonadati</taxon>
        <taxon>Pseudomonadota</taxon>
        <taxon>Alphaproteobacteria</taxon>
        <taxon>Hyphomicrobiales</taxon>
        <taxon>Stappiaceae</taxon>
        <taxon>Roseibium</taxon>
    </lineage>
</organism>
<dbReference type="PROSITE" id="PS51898">
    <property type="entry name" value="TYR_RECOMBINASE"/>
    <property type="match status" value="1"/>
</dbReference>
<dbReference type="Proteomes" id="UP000004848">
    <property type="component" value="Unassembled WGS sequence"/>
</dbReference>
<dbReference type="InterPro" id="IPR002104">
    <property type="entry name" value="Integrase_catalytic"/>
</dbReference>
<dbReference type="PANTHER" id="PTHR30349:SF94">
    <property type="entry name" value="INTEGRASE_RECOMBINASE HI_1414-RELATED"/>
    <property type="match status" value="1"/>
</dbReference>
<dbReference type="PANTHER" id="PTHR30349">
    <property type="entry name" value="PHAGE INTEGRASE-RELATED"/>
    <property type="match status" value="1"/>
</dbReference>
<feature type="domain" description="Tyr recombinase" evidence="4">
    <location>
        <begin position="161"/>
        <end position="271"/>
    </location>
</feature>
<dbReference type="InterPro" id="IPR011010">
    <property type="entry name" value="DNA_brk_join_enz"/>
</dbReference>
<evidence type="ECO:0000259" key="4">
    <source>
        <dbReference type="PROSITE" id="PS51898"/>
    </source>
</evidence>
<dbReference type="Gene3D" id="1.10.150.130">
    <property type="match status" value="1"/>
</dbReference>
<dbReference type="Pfam" id="PF00589">
    <property type="entry name" value="Phage_integrase"/>
    <property type="match status" value="1"/>
</dbReference>
<evidence type="ECO:0000256" key="2">
    <source>
        <dbReference type="ARBA" id="ARBA00023125"/>
    </source>
</evidence>
<evidence type="ECO:0000313" key="6">
    <source>
        <dbReference type="Proteomes" id="UP000004848"/>
    </source>
</evidence>
<evidence type="ECO:0000256" key="3">
    <source>
        <dbReference type="ARBA" id="ARBA00023172"/>
    </source>
</evidence>
<evidence type="ECO:0000256" key="1">
    <source>
        <dbReference type="ARBA" id="ARBA00022908"/>
    </source>
</evidence>
<accession>A0NUD7</accession>
<gene>
    <name evidence="5" type="ORF">SIAM614_02641</name>
</gene>
<dbReference type="InterPro" id="IPR050090">
    <property type="entry name" value="Tyrosine_recombinase_XerCD"/>
</dbReference>
<proteinExistence type="predicted"/>
<dbReference type="GO" id="GO:0015074">
    <property type="term" value="P:DNA integration"/>
    <property type="evidence" value="ECO:0007669"/>
    <property type="project" value="UniProtKB-KW"/>
</dbReference>
<dbReference type="GO" id="GO:0003677">
    <property type="term" value="F:DNA binding"/>
    <property type="evidence" value="ECO:0007669"/>
    <property type="project" value="UniProtKB-KW"/>
</dbReference>
<dbReference type="AlphaFoldDB" id="A0NUD7"/>
<reference evidence="5 6" key="1">
    <citation type="submission" date="2006-05" db="EMBL/GenBank/DDBJ databases">
        <authorList>
            <person name="King G."/>
            <person name="Ferriera S."/>
            <person name="Johnson J."/>
            <person name="Kravitz S."/>
            <person name="Beeson K."/>
            <person name="Sutton G."/>
            <person name="Rogers Y.-H."/>
            <person name="Friedman R."/>
            <person name="Frazier M."/>
            <person name="Venter J.C."/>
        </authorList>
    </citation>
    <scope>NUCLEOTIDE SEQUENCE [LARGE SCALE GENOMIC DNA]</scope>
    <source>
        <strain evidence="6">ATCC 25650 / DSM 13394 / JCM 20685 / NBRC 16684 / NCIMB 2208 / IAM 12614 / B1</strain>
    </source>
</reference>
<evidence type="ECO:0000313" key="5">
    <source>
        <dbReference type="EMBL" id="EAV43539.1"/>
    </source>
</evidence>
<dbReference type="GO" id="GO:0006310">
    <property type="term" value="P:DNA recombination"/>
    <property type="evidence" value="ECO:0007669"/>
    <property type="project" value="UniProtKB-KW"/>
</dbReference>
<dbReference type="eggNOG" id="COG0582">
    <property type="taxonomic scope" value="Bacteria"/>
</dbReference>
<dbReference type="Gene3D" id="1.10.443.10">
    <property type="entry name" value="Intergrase catalytic core"/>
    <property type="match status" value="1"/>
</dbReference>
<comment type="caution">
    <text evidence="5">The sequence shown here is derived from an EMBL/GenBank/DDBJ whole genome shotgun (WGS) entry which is preliminary data.</text>
</comment>